<feature type="region of interest" description="Disordered" evidence="14">
    <location>
        <begin position="322"/>
        <end position="361"/>
    </location>
</feature>
<dbReference type="OrthoDB" id="2014201at2759"/>
<comment type="catalytic activity">
    <reaction evidence="12">
        <text>L-tyrosyl-[glycogenin] + UDP-alpha-D-glucose = alpha-D-glucosyl-L-tyrosyl-[glycogenin] + UDP + H(+)</text>
        <dbReference type="Rhea" id="RHEA:23360"/>
        <dbReference type="Rhea" id="RHEA-COMP:14604"/>
        <dbReference type="Rhea" id="RHEA-COMP:14605"/>
        <dbReference type="ChEBI" id="CHEBI:15378"/>
        <dbReference type="ChEBI" id="CHEBI:46858"/>
        <dbReference type="ChEBI" id="CHEBI:58223"/>
        <dbReference type="ChEBI" id="CHEBI:58885"/>
        <dbReference type="ChEBI" id="CHEBI:140573"/>
        <dbReference type="EC" id="2.4.1.186"/>
    </reaction>
</comment>
<feature type="region of interest" description="Disordered" evidence="14">
    <location>
        <begin position="1126"/>
        <end position="1169"/>
    </location>
</feature>
<dbReference type="EMBL" id="JANBOI010000065">
    <property type="protein sequence ID" value="KAJ1734621.1"/>
    <property type="molecule type" value="Genomic_DNA"/>
</dbReference>
<evidence type="ECO:0000256" key="1">
    <source>
        <dbReference type="ARBA" id="ARBA00001936"/>
    </source>
</evidence>
<keyword evidence="16" id="KW-1185">Reference proteome</keyword>
<keyword evidence="3" id="KW-0963">Cytoplasm</keyword>
<dbReference type="InterPro" id="IPR029044">
    <property type="entry name" value="Nucleotide-diphossugar_trans"/>
</dbReference>
<evidence type="ECO:0000256" key="3">
    <source>
        <dbReference type="ARBA" id="ARBA00022490"/>
    </source>
</evidence>
<feature type="region of interest" description="Disordered" evidence="14">
    <location>
        <begin position="568"/>
        <end position="595"/>
    </location>
</feature>
<feature type="region of interest" description="Disordered" evidence="14">
    <location>
        <begin position="962"/>
        <end position="1020"/>
    </location>
</feature>
<evidence type="ECO:0000256" key="7">
    <source>
        <dbReference type="ARBA" id="ARBA00023180"/>
    </source>
</evidence>
<feature type="compositionally biased region" description="Acidic residues" evidence="14">
    <location>
        <begin position="1145"/>
        <end position="1156"/>
    </location>
</feature>
<reference evidence="15" key="1">
    <citation type="submission" date="2022-07" db="EMBL/GenBank/DDBJ databases">
        <title>Phylogenomic reconstructions and comparative analyses of Kickxellomycotina fungi.</title>
        <authorList>
            <person name="Reynolds N.K."/>
            <person name="Stajich J.E."/>
            <person name="Barry K."/>
            <person name="Grigoriev I.V."/>
            <person name="Crous P."/>
            <person name="Smith M.E."/>
        </authorList>
    </citation>
    <scope>NUCLEOTIDE SEQUENCE</scope>
    <source>
        <strain evidence="15">BCRC 34381</strain>
    </source>
</reference>
<organism evidence="15 16">
    <name type="scientific">Coemansia biformis</name>
    <dbReference type="NCBI Taxonomy" id="1286918"/>
    <lineage>
        <taxon>Eukaryota</taxon>
        <taxon>Fungi</taxon>
        <taxon>Fungi incertae sedis</taxon>
        <taxon>Zoopagomycota</taxon>
        <taxon>Kickxellomycotina</taxon>
        <taxon>Kickxellomycetes</taxon>
        <taxon>Kickxellales</taxon>
        <taxon>Kickxellaceae</taxon>
        <taxon>Coemansia</taxon>
    </lineage>
</organism>
<gene>
    <name evidence="15" type="primary">GLG2</name>
    <name evidence="15" type="ORF">LPJ61_000975</name>
</gene>
<feature type="region of interest" description="Disordered" evidence="14">
    <location>
        <begin position="607"/>
        <end position="637"/>
    </location>
</feature>
<keyword evidence="6" id="KW-0320">Glycogen biosynthesis</keyword>
<sequence length="1169" mass="126334">MGSERNPLADDAAAGCDGSADRFVYATLVTSDAYVDGALVLLHSLRRTLTPHSIVCLATPSTLSEASLQRLRLHFDGVIETGLRQSSDDHGLALLGRPDLWSTLTKLQLWDPALFGAWSAVCYLDADTLVRQPIDDIFSRFERWRSDAADWGCGGLVAAAPDTGWPDCFNSGVLLLAPGRECHQSLCQRATQAAASFDGADQGLLNEHFADWSRAEPYRRLPFLYNATANVYYTYPPALQRFGHEVRIVHFIGVSKPWHWARTPGGRLLADPSMPERWRQLVGLWWNIHDEHVSGWRYWQGPFDKAVAFGEGYRHITDQAMQASADPPAPEHGLGDDEMGGVCPGAGPAAENLGGSPVDQLPEVPDWDKDWSWAADRVHPFDYAYLAAHAAPGGLSTPPDQHRLSQHVPGPKSAPLSPQHTGPARDGESHAAPAAHPNDGAAAPPDQWCAPASTDRSAHEQGAAEGATHGLPPPQWMQSQRPWEDVAREGWMHQDEYRPHEYDQAYVERHMRQAPQSPSPQPQPQSPPLPPHEQHRQDWRWVPEHSPAPAPNSRNLYEATQVLLLPRRESTGGGHPGGPHQHLAHAESGRNEHHIHRGESDYAAHAVAEDQPSHPPSDRRDSQSTTSSSPLFYPQPKSPIVVNPVALWESNKEQARRRAWAQHVRAPQDEEAWPPSWSHSNAAASGVPESAALGNGQRAPLSTMDHIDSSHLPQETPWKISHVRQRPSTDVAGGGQPPHAGMQFKEGVASDTGAREAAGQILQRWNEAIAARTIGRGVGGIRPEQIAHSAAEVERGTDAIRLETTVSCEAEDSRGERTVYRFTLSSTLDVGGAQSPPTTAAPAPAHTRQQPLSTAYDIAPPGTGVAYRGPAAVPSVSAPLQSPLAQQDPVADEIGLRSPATAQKPAISRRSSFSLLQANAARAPYLGAGAGGAQSVMDQFAESDARYWRLQRQLIDLEMSQQFRDEQTQSSAGSAQSPAVGGGFGMVGRGPSMLEEDSPPTPLYQQLAPRQSGSGQLMQRRPSAFSVALLETLASTNPPRPGLDADHVYDLLPPVAPRVSAAGESGAWARGRSRSSPRLAARDALEPQGVAPAPPGSRIQAPQLRGRSHSGLRLVAVQNSVQALEQVQQEREVPQKARFTTSGSDSEDSEADEDADASGAPESAQRECA</sequence>
<evidence type="ECO:0000256" key="14">
    <source>
        <dbReference type="SAM" id="MobiDB-lite"/>
    </source>
</evidence>
<feature type="region of interest" description="Disordered" evidence="14">
    <location>
        <begin position="1060"/>
        <end position="1111"/>
    </location>
</feature>
<comment type="subcellular location">
    <subcellularLocation>
        <location evidence="2">Cytoplasm</location>
    </subcellularLocation>
</comment>
<feature type="compositionally biased region" description="Low complexity" evidence="14">
    <location>
        <begin position="431"/>
        <end position="445"/>
    </location>
</feature>
<feature type="compositionally biased region" description="Basic and acidic residues" evidence="14">
    <location>
        <begin position="607"/>
        <end position="622"/>
    </location>
</feature>
<protein>
    <recommendedName>
        <fullName evidence="10">glycogenin glucosyltransferase</fullName>
        <ecNumber evidence="10">2.4.1.186</ecNumber>
    </recommendedName>
</protein>
<evidence type="ECO:0000256" key="8">
    <source>
        <dbReference type="ARBA" id="ARBA00023211"/>
    </source>
</evidence>
<accession>A0A9W7YF93</accession>
<dbReference type="InterPro" id="IPR050587">
    <property type="entry name" value="GNT1/Glycosyltrans_8"/>
</dbReference>
<comment type="catalytic activity">
    <reaction evidence="11">
        <text>[1,4-alpha-D-glucosyl](n)-L-tyrosyl-[glycogenin] + UDP-alpha-D-glucose = [1,4-alpha-D-glucosyl](n+1)-L-tyrosyl-[glycogenin] + UDP + H(+)</text>
        <dbReference type="Rhea" id="RHEA:56560"/>
        <dbReference type="Rhea" id="RHEA-COMP:14606"/>
        <dbReference type="Rhea" id="RHEA-COMP:14607"/>
        <dbReference type="ChEBI" id="CHEBI:15378"/>
        <dbReference type="ChEBI" id="CHEBI:58223"/>
        <dbReference type="ChEBI" id="CHEBI:58885"/>
        <dbReference type="ChEBI" id="CHEBI:140574"/>
        <dbReference type="EC" id="2.4.1.186"/>
    </reaction>
</comment>
<dbReference type="GO" id="GO:0046872">
    <property type="term" value="F:metal ion binding"/>
    <property type="evidence" value="ECO:0007669"/>
    <property type="project" value="UniProtKB-KW"/>
</dbReference>
<evidence type="ECO:0000256" key="11">
    <source>
        <dbReference type="ARBA" id="ARBA00050886"/>
    </source>
</evidence>
<feature type="region of interest" description="Disordered" evidence="14">
    <location>
        <begin position="510"/>
        <end position="537"/>
    </location>
</feature>
<feature type="compositionally biased region" description="Polar residues" evidence="14">
    <location>
        <begin position="968"/>
        <end position="977"/>
    </location>
</feature>
<name>A0A9W7YF93_9FUNG</name>
<feature type="compositionally biased region" description="Pro residues" evidence="14">
    <location>
        <begin position="517"/>
        <end position="531"/>
    </location>
</feature>
<dbReference type="Gene3D" id="3.90.550.10">
    <property type="entry name" value="Spore Coat Polysaccharide Biosynthesis Protein SpsA, Chain A"/>
    <property type="match status" value="1"/>
</dbReference>
<proteinExistence type="inferred from homology"/>
<evidence type="ECO:0000256" key="5">
    <source>
        <dbReference type="ARBA" id="ARBA00022723"/>
    </source>
</evidence>
<dbReference type="CDD" id="cd02537">
    <property type="entry name" value="GT8_Glycogenin"/>
    <property type="match status" value="1"/>
</dbReference>
<comment type="function">
    <text evidence="13">Self-glucosylating initiator of glycogen synthesis. It catalyzes the formation of a short alpha (1,4)-glucosyl chain covalently attached via a glucose 1-O-tyrosyl linkage to internal tyrosine residues and these chains act as primers for the elongation reaction catalyzed by glycogen synthase.</text>
</comment>
<comment type="cofactor">
    <cofactor evidence="1">
        <name>Mn(2+)</name>
        <dbReference type="ChEBI" id="CHEBI:29035"/>
    </cofactor>
</comment>
<dbReference type="Pfam" id="PF01501">
    <property type="entry name" value="Glyco_transf_8"/>
    <property type="match status" value="1"/>
</dbReference>
<evidence type="ECO:0000256" key="4">
    <source>
        <dbReference type="ARBA" id="ARBA00022679"/>
    </source>
</evidence>
<keyword evidence="4 15" id="KW-0808">Transferase</keyword>
<dbReference type="SUPFAM" id="SSF53448">
    <property type="entry name" value="Nucleotide-diphospho-sugar transferases"/>
    <property type="match status" value="1"/>
</dbReference>
<feature type="compositionally biased region" description="Low complexity" evidence="14">
    <location>
        <begin position="1060"/>
        <end position="1078"/>
    </location>
</feature>
<feature type="compositionally biased region" description="Polar residues" evidence="14">
    <location>
        <begin position="1008"/>
        <end position="1017"/>
    </location>
</feature>
<evidence type="ECO:0000256" key="9">
    <source>
        <dbReference type="ARBA" id="ARBA00038162"/>
    </source>
</evidence>
<feature type="region of interest" description="Disordered" evidence="14">
    <location>
        <begin position="394"/>
        <end position="483"/>
    </location>
</feature>
<evidence type="ECO:0000256" key="13">
    <source>
        <dbReference type="ARBA" id="ARBA00057883"/>
    </source>
</evidence>
<dbReference type="Proteomes" id="UP001143981">
    <property type="component" value="Unassembled WGS sequence"/>
</dbReference>
<evidence type="ECO:0000313" key="16">
    <source>
        <dbReference type="Proteomes" id="UP001143981"/>
    </source>
</evidence>
<keyword evidence="8" id="KW-0464">Manganese</keyword>
<keyword evidence="15" id="KW-0328">Glycosyltransferase</keyword>
<keyword evidence="5" id="KW-0479">Metal-binding</keyword>
<dbReference type="GO" id="GO:0008466">
    <property type="term" value="F:glycogenin glucosyltransferase activity"/>
    <property type="evidence" value="ECO:0007669"/>
    <property type="project" value="UniProtKB-EC"/>
</dbReference>
<feature type="region of interest" description="Disordered" evidence="14">
    <location>
        <begin position="668"/>
        <end position="752"/>
    </location>
</feature>
<dbReference type="GO" id="GO:0005978">
    <property type="term" value="P:glycogen biosynthetic process"/>
    <property type="evidence" value="ECO:0007669"/>
    <property type="project" value="UniProtKB-KW"/>
</dbReference>
<comment type="caution">
    <text evidence="15">The sequence shown here is derived from an EMBL/GenBank/DDBJ whole genome shotgun (WGS) entry which is preliminary data.</text>
</comment>
<comment type="similarity">
    <text evidence="9">Belongs to the glycosyltransferase 8 family. Glycogenin subfamily.</text>
</comment>
<evidence type="ECO:0000256" key="10">
    <source>
        <dbReference type="ARBA" id="ARBA00038934"/>
    </source>
</evidence>
<dbReference type="FunFam" id="3.90.550.10:FF:000092">
    <property type="entry name" value="Glycogenin 2"/>
    <property type="match status" value="1"/>
</dbReference>
<keyword evidence="7" id="KW-0325">Glycoprotein</keyword>
<evidence type="ECO:0000313" key="15">
    <source>
        <dbReference type="EMBL" id="KAJ1734621.1"/>
    </source>
</evidence>
<dbReference type="GO" id="GO:0005737">
    <property type="term" value="C:cytoplasm"/>
    <property type="evidence" value="ECO:0007669"/>
    <property type="project" value="UniProtKB-SubCell"/>
</dbReference>
<feature type="compositionally biased region" description="Basic and acidic residues" evidence="14">
    <location>
        <begin position="584"/>
        <end position="595"/>
    </location>
</feature>
<dbReference type="InterPro" id="IPR002495">
    <property type="entry name" value="Glyco_trans_8"/>
</dbReference>
<evidence type="ECO:0000256" key="12">
    <source>
        <dbReference type="ARBA" id="ARBA00052293"/>
    </source>
</evidence>
<evidence type="ECO:0000256" key="2">
    <source>
        <dbReference type="ARBA" id="ARBA00004496"/>
    </source>
</evidence>
<dbReference type="AlphaFoldDB" id="A0A9W7YF93"/>
<dbReference type="EC" id="2.4.1.186" evidence="10"/>
<dbReference type="PANTHER" id="PTHR11183">
    <property type="entry name" value="GLYCOGENIN SUBFAMILY MEMBER"/>
    <property type="match status" value="1"/>
</dbReference>
<evidence type="ECO:0000256" key="6">
    <source>
        <dbReference type="ARBA" id="ARBA00023056"/>
    </source>
</evidence>